<protein>
    <submittedName>
        <fullName evidence="5">Lysophospholipid acyltransferase family protein</fullName>
    </submittedName>
</protein>
<dbReference type="PANTHER" id="PTHR10434:SF11">
    <property type="entry name" value="1-ACYL-SN-GLYCEROL-3-PHOSPHATE ACYLTRANSFERASE"/>
    <property type="match status" value="1"/>
</dbReference>
<evidence type="ECO:0000259" key="4">
    <source>
        <dbReference type="SMART" id="SM00563"/>
    </source>
</evidence>
<dbReference type="Proteomes" id="UP001597351">
    <property type="component" value="Unassembled WGS sequence"/>
</dbReference>
<dbReference type="GO" id="GO:0016746">
    <property type="term" value="F:acyltransferase activity"/>
    <property type="evidence" value="ECO:0007669"/>
    <property type="project" value="UniProtKB-KW"/>
</dbReference>
<feature type="domain" description="Phospholipid/glycerol acyltransferase" evidence="4">
    <location>
        <begin position="51"/>
        <end position="161"/>
    </location>
</feature>
<dbReference type="Pfam" id="PF01553">
    <property type="entry name" value="Acyltransferase"/>
    <property type="match status" value="1"/>
</dbReference>
<dbReference type="InterPro" id="IPR002123">
    <property type="entry name" value="Plipid/glycerol_acylTrfase"/>
</dbReference>
<reference evidence="6" key="1">
    <citation type="journal article" date="2019" name="Int. J. Syst. Evol. Microbiol.">
        <title>The Global Catalogue of Microorganisms (GCM) 10K type strain sequencing project: providing services to taxonomists for standard genome sequencing and annotation.</title>
        <authorList>
            <consortium name="The Broad Institute Genomics Platform"/>
            <consortium name="The Broad Institute Genome Sequencing Center for Infectious Disease"/>
            <person name="Wu L."/>
            <person name="Ma J."/>
        </authorList>
    </citation>
    <scope>NUCLEOTIDE SEQUENCE [LARGE SCALE GENOMIC DNA]</scope>
    <source>
        <strain evidence="6">CGMCC 1.12477</strain>
    </source>
</reference>
<dbReference type="SMART" id="SM00563">
    <property type="entry name" value="PlsC"/>
    <property type="match status" value="1"/>
</dbReference>
<dbReference type="CDD" id="cd07989">
    <property type="entry name" value="LPLAT_AGPAT-like"/>
    <property type="match status" value="1"/>
</dbReference>
<sequence>MSHLDRPSSSAVAHPPRAMLTRLRPTARQVIRRRWDVAVHFPERMPAAGPVVLAANHIGVLDGPLLAIFAPRPVHALTKQEMFEGRTGRFLHRSGQIPLDRYAADPRAIRTALRVLRDGGVVGVFPEGTRGDGELRTFHHGAAYLALVTGAPVVPAVFLGSREPGGGIDSVPARGCRIDLVLGESVTPGAASWPRTRGMVRDASMLLRERLAATLEEARRTTGRDLPGPLPAGQAEDDPATGLVDEGPR</sequence>
<dbReference type="RefSeq" id="WP_343921813.1">
    <property type="nucleotide sequence ID" value="NZ_BAAAJT010000003.1"/>
</dbReference>
<dbReference type="EMBL" id="JBHUGD010000004">
    <property type="protein sequence ID" value="MFD1948637.1"/>
    <property type="molecule type" value="Genomic_DNA"/>
</dbReference>
<evidence type="ECO:0000256" key="1">
    <source>
        <dbReference type="ARBA" id="ARBA00022679"/>
    </source>
</evidence>
<comment type="caution">
    <text evidence="5">The sequence shown here is derived from an EMBL/GenBank/DDBJ whole genome shotgun (WGS) entry which is preliminary data.</text>
</comment>
<evidence type="ECO:0000256" key="3">
    <source>
        <dbReference type="SAM" id="MobiDB-lite"/>
    </source>
</evidence>
<gene>
    <name evidence="5" type="ORF">ACFSDE_17680</name>
</gene>
<keyword evidence="6" id="KW-1185">Reference proteome</keyword>
<feature type="region of interest" description="Disordered" evidence="3">
    <location>
        <begin position="218"/>
        <end position="249"/>
    </location>
</feature>
<organism evidence="5 6">
    <name type="scientific">Nocardioides aestuarii</name>
    <dbReference type="NCBI Taxonomy" id="252231"/>
    <lineage>
        <taxon>Bacteria</taxon>
        <taxon>Bacillati</taxon>
        <taxon>Actinomycetota</taxon>
        <taxon>Actinomycetes</taxon>
        <taxon>Propionibacteriales</taxon>
        <taxon>Nocardioidaceae</taxon>
        <taxon>Nocardioides</taxon>
    </lineage>
</organism>
<proteinExistence type="predicted"/>
<dbReference type="SUPFAM" id="SSF69593">
    <property type="entry name" value="Glycerol-3-phosphate (1)-acyltransferase"/>
    <property type="match status" value="1"/>
</dbReference>
<evidence type="ECO:0000313" key="6">
    <source>
        <dbReference type="Proteomes" id="UP001597351"/>
    </source>
</evidence>
<name>A0ABW4TSW7_9ACTN</name>
<accession>A0ABW4TSW7</accession>
<keyword evidence="2 5" id="KW-0012">Acyltransferase</keyword>
<evidence type="ECO:0000313" key="5">
    <source>
        <dbReference type="EMBL" id="MFD1948637.1"/>
    </source>
</evidence>
<dbReference type="PANTHER" id="PTHR10434">
    <property type="entry name" value="1-ACYL-SN-GLYCEROL-3-PHOSPHATE ACYLTRANSFERASE"/>
    <property type="match status" value="1"/>
</dbReference>
<keyword evidence="1" id="KW-0808">Transferase</keyword>
<evidence type="ECO:0000256" key="2">
    <source>
        <dbReference type="ARBA" id="ARBA00023315"/>
    </source>
</evidence>